<name>A0ACA9SVE4_9GLOM</name>
<proteinExistence type="predicted"/>
<comment type="caution">
    <text evidence="1">The sequence shown here is derived from an EMBL/GenBank/DDBJ whole genome shotgun (WGS) entry which is preliminary data.</text>
</comment>
<protein>
    <submittedName>
        <fullName evidence="1">23338_t:CDS:1</fullName>
    </submittedName>
</protein>
<evidence type="ECO:0000313" key="1">
    <source>
        <dbReference type="EMBL" id="CAG8849843.1"/>
    </source>
</evidence>
<gene>
    <name evidence="1" type="ORF">RPERSI_LOCUS35796</name>
</gene>
<keyword evidence="2" id="KW-1185">Reference proteome</keyword>
<organism evidence="1 2">
    <name type="scientific">Racocetra persica</name>
    <dbReference type="NCBI Taxonomy" id="160502"/>
    <lineage>
        <taxon>Eukaryota</taxon>
        <taxon>Fungi</taxon>
        <taxon>Fungi incertae sedis</taxon>
        <taxon>Mucoromycota</taxon>
        <taxon>Glomeromycotina</taxon>
        <taxon>Glomeromycetes</taxon>
        <taxon>Diversisporales</taxon>
        <taxon>Gigasporaceae</taxon>
        <taxon>Racocetra</taxon>
    </lineage>
</organism>
<reference evidence="1" key="1">
    <citation type="submission" date="2021-06" db="EMBL/GenBank/DDBJ databases">
        <authorList>
            <person name="Kallberg Y."/>
            <person name="Tangrot J."/>
            <person name="Rosling A."/>
        </authorList>
    </citation>
    <scope>NUCLEOTIDE SEQUENCE</scope>
    <source>
        <strain evidence="1">MA461A</strain>
    </source>
</reference>
<sequence length="44" mass="4911">MFTGFSIANDKHQKPLPVIIDIDGAADDFFAVLYALKSKELDVR</sequence>
<feature type="non-terminal residue" evidence="1">
    <location>
        <position position="44"/>
    </location>
</feature>
<dbReference type="Proteomes" id="UP000789920">
    <property type="component" value="Unassembled WGS sequence"/>
</dbReference>
<accession>A0ACA9SVE4</accession>
<evidence type="ECO:0000313" key="2">
    <source>
        <dbReference type="Proteomes" id="UP000789920"/>
    </source>
</evidence>
<dbReference type="EMBL" id="CAJVQC010167656">
    <property type="protein sequence ID" value="CAG8849843.1"/>
    <property type="molecule type" value="Genomic_DNA"/>
</dbReference>